<organism evidence="1">
    <name type="scientific">Anguilla anguilla</name>
    <name type="common">European freshwater eel</name>
    <name type="synonym">Muraena anguilla</name>
    <dbReference type="NCBI Taxonomy" id="7936"/>
    <lineage>
        <taxon>Eukaryota</taxon>
        <taxon>Metazoa</taxon>
        <taxon>Chordata</taxon>
        <taxon>Craniata</taxon>
        <taxon>Vertebrata</taxon>
        <taxon>Euteleostomi</taxon>
        <taxon>Actinopterygii</taxon>
        <taxon>Neopterygii</taxon>
        <taxon>Teleostei</taxon>
        <taxon>Anguilliformes</taxon>
        <taxon>Anguillidae</taxon>
        <taxon>Anguilla</taxon>
    </lineage>
</organism>
<reference evidence="1" key="2">
    <citation type="journal article" date="2015" name="Fish Shellfish Immunol.">
        <title>Early steps in the European eel (Anguilla anguilla)-Vibrio vulnificus interaction in the gills: Role of the RtxA13 toxin.</title>
        <authorList>
            <person name="Callol A."/>
            <person name="Pajuelo D."/>
            <person name="Ebbesson L."/>
            <person name="Teles M."/>
            <person name="MacKenzie S."/>
            <person name="Amaro C."/>
        </authorList>
    </citation>
    <scope>NUCLEOTIDE SEQUENCE</scope>
</reference>
<evidence type="ECO:0000313" key="1">
    <source>
        <dbReference type="EMBL" id="JAH91509.1"/>
    </source>
</evidence>
<dbReference type="AlphaFoldDB" id="A0A0E9WM88"/>
<sequence length="29" mass="2827">MVAETAASTSSGVVNSTNVCKLAISTLAT</sequence>
<dbReference type="EMBL" id="GBXM01017068">
    <property type="protein sequence ID" value="JAH91509.1"/>
    <property type="molecule type" value="Transcribed_RNA"/>
</dbReference>
<name>A0A0E9WM88_ANGAN</name>
<accession>A0A0E9WM88</accession>
<protein>
    <submittedName>
        <fullName evidence="1">Uncharacterized protein</fullName>
    </submittedName>
</protein>
<reference evidence="1" key="1">
    <citation type="submission" date="2014-11" db="EMBL/GenBank/DDBJ databases">
        <authorList>
            <person name="Amaro Gonzalez C."/>
        </authorList>
    </citation>
    <scope>NUCLEOTIDE SEQUENCE</scope>
</reference>
<proteinExistence type="predicted"/>